<accession>A0A7S9L0C0</accession>
<dbReference type="GO" id="GO:0009279">
    <property type="term" value="C:cell outer membrane"/>
    <property type="evidence" value="ECO:0007669"/>
    <property type="project" value="UniProtKB-SubCell"/>
</dbReference>
<dbReference type="InterPro" id="IPR039426">
    <property type="entry name" value="TonB-dep_rcpt-like"/>
</dbReference>
<dbReference type="PROSITE" id="PS52016">
    <property type="entry name" value="TONB_DEPENDENT_REC_3"/>
    <property type="match status" value="1"/>
</dbReference>
<dbReference type="InterPro" id="IPR036942">
    <property type="entry name" value="Beta-barrel_TonB_sf"/>
</dbReference>
<dbReference type="AlphaFoldDB" id="A0A7S9L0C0"/>
<dbReference type="InterPro" id="IPR037066">
    <property type="entry name" value="Plug_dom_sf"/>
</dbReference>
<dbReference type="NCBIfam" id="TIGR04057">
    <property type="entry name" value="SusC_RagA_signa"/>
    <property type="match status" value="1"/>
</dbReference>
<evidence type="ECO:0000256" key="5">
    <source>
        <dbReference type="ARBA" id="ARBA00023136"/>
    </source>
</evidence>
<evidence type="ECO:0000256" key="1">
    <source>
        <dbReference type="ARBA" id="ARBA00004571"/>
    </source>
</evidence>
<name>A0A7S9L0C0_9SPHI</name>
<keyword evidence="4 7" id="KW-0812">Transmembrane</keyword>
<evidence type="ECO:0000256" key="4">
    <source>
        <dbReference type="ARBA" id="ARBA00022692"/>
    </source>
</evidence>
<dbReference type="InterPro" id="IPR023996">
    <property type="entry name" value="TonB-dep_OMP_SusC/RagA"/>
</dbReference>
<evidence type="ECO:0000256" key="6">
    <source>
        <dbReference type="ARBA" id="ARBA00023237"/>
    </source>
</evidence>
<keyword evidence="11" id="KW-1185">Reference proteome</keyword>
<dbReference type="RefSeq" id="WP_196099563.1">
    <property type="nucleotide sequence ID" value="NZ_CP064939.1"/>
</dbReference>
<feature type="domain" description="TonB-dependent receptor plug" evidence="9">
    <location>
        <begin position="63"/>
        <end position="167"/>
    </location>
</feature>
<gene>
    <name evidence="10" type="ORF">IZT61_02130</name>
</gene>
<organism evidence="10 11">
    <name type="scientific">Pedobacter endophyticus</name>
    <dbReference type="NCBI Taxonomy" id="2789740"/>
    <lineage>
        <taxon>Bacteria</taxon>
        <taxon>Pseudomonadati</taxon>
        <taxon>Bacteroidota</taxon>
        <taxon>Sphingobacteriia</taxon>
        <taxon>Sphingobacteriales</taxon>
        <taxon>Sphingobacteriaceae</taxon>
        <taxon>Pedobacter</taxon>
    </lineage>
</organism>
<reference evidence="10 11" key="1">
    <citation type="submission" date="2020-11" db="EMBL/GenBank/DDBJ databases">
        <title>Pedobacter endophytica, an endophytic bacteria isolated form Carex pumila.</title>
        <authorList>
            <person name="Peng Y."/>
            <person name="Jiang L."/>
            <person name="Lee J."/>
        </authorList>
    </citation>
    <scope>NUCLEOTIDE SEQUENCE [LARGE SCALE GENOMIC DNA]</scope>
    <source>
        <strain evidence="10 11">JBR3-12</strain>
    </source>
</reference>
<dbReference type="InterPro" id="IPR023997">
    <property type="entry name" value="TonB-dep_OMP_SusC/RagA_CS"/>
</dbReference>
<dbReference type="KEGG" id="pex:IZT61_02130"/>
<dbReference type="Gene3D" id="2.40.170.20">
    <property type="entry name" value="TonB-dependent receptor, beta-barrel domain"/>
    <property type="match status" value="1"/>
</dbReference>
<evidence type="ECO:0000313" key="11">
    <source>
        <dbReference type="Proteomes" id="UP000594759"/>
    </source>
</evidence>
<comment type="subcellular location">
    <subcellularLocation>
        <location evidence="1 7">Cell outer membrane</location>
        <topology evidence="1 7">Multi-pass membrane protein</topology>
    </subcellularLocation>
</comment>
<dbReference type="InterPro" id="IPR012910">
    <property type="entry name" value="Plug_dom"/>
</dbReference>
<feature type="signal peptide" evidence="8">
    <location>
        <begin position="1"/>
        <end position="24"/>
    </location>
</feature>
<evidence type="ECO:0000256" key="2">
    <source>
        <dbReference type="ARBA" id="ARBA00022448"/>
    </source>
</evidence>
<dbReference type="Pfam" id="PF07715">
    <property type="entry name" value="Plug"/>
    <property type="match status" value="1"/>
</dbReference>
<evidence type="ECO:0000256" key="7">
    <source>
        <dbReference type="PROSITE-ProRule" id="PRU01360"/>
    </source>
</evidence>
<comment type="similarity">
    <text evidence="7">Belongs to the TonB-dependent receptor family.</text>
</comment>
<dbReference type="Proteomes" id="UP000594759">
    <property type="component" value="Chromosome"/>
</dbReference>
<sequence length="943" mass="103971">MTKYIKSLGLLWVTVCAIGVTASAQSTNQTDTTKNSNANVNRVAQPDSTNTLIEIPFGTRSREELNYAVSALRSTQLTQVPISNLSGLLAGRLSGFLFRWTGNQPGGGNVSYQIRGRSSYAQGSTPTFLVDGIERDFEDMDITEIESVTVLKDAAALNYYGLNGGNGAILVTTKRGKIGQNFITLDAQGGFQSASNIIKPLNSYDFATLYNQGLTNVGQTPAYNAPALDGYKNHTDPYLYPDNNYVERFIKKQAPTQRYAITFSGGNKRVRYFSAVSYLNQQGLFRETETPNYNSNYGYKRYNFRINLDYDVTKTLTLSLLAGVRSEVRNDVGDGTSTVLNNLYNLPPNAFPILNADGTYGGTSLFQNNPLGQLQATGFSRTTTNILLASIMADQKLDFITKGLSANLFFSYDGYGNYGDGLTENYAVFNQTVTPAQTYRTPAVIAYRTAAFQTNTKNNELWFGLDYKRSFGEHQVNASVKAQQYVSSAVDRIDYRSRMLVGRLDYSFMQRYMLGFTGSYSGSENYAPDRRFGFFPAVSAGWLLSKEDFLKDSELISFWKLRASYGRSGNIGPTYDTGGNIVRLPYRTLFTRDAGPFLGSTFSTSTTARLVSPAGNLLTTWEKVDRLNIGTDVDFFKGAFSFSVDYFNEERTDILGPPNLPGIVGIAIAQVNSGKVSSKGFDLSGTFNKKIGDVLLSANANFTYAKNIILERTENTLPNQSTIGRYIGGGNYYIAEGIFQNQAEINASPKQTLASLVVPGDIKYKDMNNDNIIDANDAVAGDYTDIPKMYYGFGLNIRYKQFDLGAQFQGIEGRTVDVSDIVYAGPNGLNQLRLESWTPANAATAQYPRIGITDNGNNTANSTFWLRSGDFIKLRSAEFGYSTPERLNQRLRFAGARIFVSGNNLFAISSLNKLGIDPETPNAGRFSSYPYVKTFAIGINIKF</sequence>
<evidence type="ECO:0000259" key="9">
    <source>
        <dbReference type="Pfam" id="PF07715"/>
    </source>
</evidence>
<keyword evidence="3 7" id="KW-1134">Transmembrane beta strand</keyword>
<keyword evidence="6 7" id="KW-0998">Cell outer membrane</keyword>
<evidence type="ECO:0000256" key="3">
    <source>
        <dbReference type="ARBA" id="ARBA00022452"/>
    </source>
</evidence>
<dbReference type="SUPFAM" id="SSF56935">
    <property type="entry name" value="Porins"/>
    <property type="match status" value="1"/>
</dbReference>
<dbReference type="Gene3D" id="2.170.130.10">
    <property type="entry name" value="TonB-dependent receptor, plug domain"/>
    <property type="match status" value="1"/>
</dbReference>
<keyword evidence="5 7" id="KW-0472">Membrane</keyword>
<keyword evidence="2 7" id="KW-0813">Transport</keyword>
<dbReference type="EMBL" id="CP064939">
    <property type="protein sequence ID" value="QPH40107.1"/>
    <property type="molecule type" value="Genomic_DNA"/>
</dbReference>
<dbReference type="NCBIfam" id="TIGR04056">
    <property type="entry name" value="OMP_RagA_SusC"/>
    <property type="match status" value="1"/>
</dbReference>
<evidence type="ECO:0000256" key="8">
    <source>
        <dbReference type="SAM" id="SignalP"/>
    </source>
</evidence>
<proteinExistence type="inferred from homology"/>
<feature type="chain" id="PRO_5032489302" evidence="8">
    <location>
        <begin position="25"/>
        <end position="943"/>
    </location>
</feature>
<keyword evidence="8" id="KW-0732">Signal</keyword>
<evidence type="ECO:0000313" key="10">
    <source>
        <dbReference type="EMBL" id="QPH40107.1"/>
    </source>
</evidence>
<protein>
    <submittedName>
        <fullName evidence="10">SusC/RagA family TonB-linked outer membrane protein</fullName>
    </submittedName>
</protein>